<dbReference type="EMBL" id="JAINDJ010000004">
    <property type="protein sequence ID" value="KAG9450117.1"/>
    <property type="molecule type" value="Genomic_DNA"/>
</dbReference>
<keyword evidence="1" id="KW-1133">Transmembrane helix</keyword>
<proteinExistence type="predicted"/>
<accession>A0AAV7ER65</accession>
<keyword evidence="1" id="KW-0472">Membrane</keyword>
<sequence length="218" mass="23744">MARFLISIDGGGGCSWQTVPMGVGLFVAVVALVALCAKHARKASRKLIPRVSEPGCGSRIVPKSPKVLLTTLSNKAMPFLQRKKGGEELDDGFGDGGLWQRDILMGEKCQPLDFSGVIYYDSDGKQLPEIPPRSPRVTPLQSSFSFPVVVTTTEKAGSTRSRSGVATGEWFVPKYNSGRVWFSSDVTSLTTSCDTPRKRKWILEFGHLGFLTTCNART</sequence>
<evidence type="ECO:0000313" key="2">
    <source>
        <dbReference type="EMBL" id="KAG9450117.1"/>
    </source>
</evidence>
<name>A0AAV7ER65_ARIFI</name>
<feature type="transmembrane region" description="Helical" evidence="1">
    <location>
        <begin position="19"/>
        <end position="37"/>
    </location>
</feature>
<dbReference type="PANTHER" id="PTHR33237">
    <property type="entry name" value="F2P16.13 PROTEIN-RELATED"/>
    <property type="match status" value="1"/>
</dbReference>
<dbReference type="AlphaFoldDB" id="A0AAV7ER65"/>
<reference evidence="2 3" key="1">
    <citation type="submission" date="2021-07" db="EMBL/GenBank/DDBJ databases">
        <title>The Aristolochia fimbriata genome: insights into angiosperm evolution, floral development and chemical biosynthesis.</title>
        <authorList>
            <person name="Jiao Y."/>
        </authorList>
    </citation>
    <scope>NUCLEOTIDE SEQUENCE [LARGE SCALE GENOMIC DNA]</scope>
    <source>
        <strain evidence="2">IBCAS-2021</strain>
        <tissue evidence="2">Leaf</tissue>
    </source>
</reference>
<keyword evidence="3" id="KW-1185">Reference proteome</keyword>
<dbReference type="Proteomes" id="UP000825729">
    <property type="component" value="Unassembled WGS sequence"/>
</dbReference>
<evidence type="ECO:0000256" key="1">
    <source>
        <dbReference type="SAM" id="Phobius"/>
    </source>
</evidence>
<keyword evidence="1" id="KW-0812">Transmembrane</keyword>
<comment type="caution">
    <text evidence="2">The sequence shown here is derived from an EMBL/GenBank/DDBJ whole genome shotgun (WGS) entry which is preliminary data.</text>
</comment>
<protein>
    <submittedName>
        <fullName evidence="2">Uncharacterized protein</fullName>
    </submittedName>
</protein>
<organism evidence="2 3">
    <name type="scientific">Aristolochia fimbriata</name>
    <name type="common">White veined hardy Dutchman's pipe vine</name>
    <dbReference type="NCBI Taxonomy" id="158543"/>
    <lineage>
        <taxon>Eukaryota</taxon>
        <taxon>Viridiplantae</taxon>
        <taxon>Streptophyta</taxon>
        <taxon>Embryophyta</taxon>
        <taxon>Tracheophyta</taxon>
        <taxon>Spermatophyta</taxon>
        <taxon>Magnoliopsida</taxon>
        <taxon>Magnoliidae</taxon>
        <taxon>Piperales</taxon>
        <taxon>Aristolochiaceae</taxon>
        <taxon>Aristolochia</taxon>
    </lineage>
</organism>
<dbReference type="PANTHER" id="PTHR33237:SF50">
    <property type="entry name" value="TRANSMEMBRANE PROTEIN"/>
    <property type="match status" value="1"/>
</dbReference>
<evidence type="ECO:0000313" key="3">
    <source>
        <dbReference type="Proteomes" id="UP000825729"/>
    </source>
</evidence>
<gene>
    <name evidence="2" type="ORF">H6P81_010082</name>
</gene>